<dbReference type="RefSeq" id="WP_302883621.1">
    <property type="nucleotide sequence ID" value="NZ_JAUMIT010000002.1"/>
</dbReference>
<comment type="caution">
    <text evidence="2">The sequence shown here is derived from an EMBL/GenBank/DDBJ whole genome shotgun (WGS) entry which is preliminary data.</text>
</comment>
<organism evidence="2 3">
    <name type="scientific">Wenyingzhuangia gilva</name>
    <dbReference type="NCBI Taxonomy" id="3057677"/>
    <lineage>
        <taxon>Bacteria</taxon>
        <taxon>Pseudomonadati</taxon>
        <taxon>Bacteroidota</taxon>
        <taxon>Flavobacteriia</taxon>
        <taxon>Flavobacteriales</taxon>
        <taxon>Flavobacteriaceae</taxon>
        <taxon>Wenyingzhuangia</taxon>
    </lineage>
</organism>
<accession>A0ABT8VQW8</accession>
<evidence type="ECO:0000313" key="3">
    <source>
        <dbReference type="Proteomes" id="UP001168642"/>
    </source>
</evidence>
<sequence length="71" mass="7947">MLFVDLERTSAVFIYNITNPLNLKFITWLYGAQDIATEGIITIDKADSPTGNYLMIATNEVSSTIAIYEIK</sequence>
<feature type="domain" description="Choice-of-anchor I" evidence="1">
    <location>
        <begin position="3"/>
        <end position="70"/>
    </location>
</feature>
<gene>
    <name evidence="2" type="ORF">QVZ41_05855</name>
</gene>
<dbReference type="EMBL" id="JAUMIT010000002">
    <property type="protein sequence ID" value="MDO3694370.1"/>
    <property type="molecule type" value="Genomic_DNA"/>
</dbReference>
<proteinExistence type="predicted"/>
<reference evidence="2" key="1">
    <citation type="submission" date="2023-07" db="EMBL/GenBank/DDBJ databases">
        <title>Wenyingzhuangia sp. chi5 genome sequencing and assembly.</title>
        <authorList>
            <person name="Park S."/>
        </authorList>
    </citation>
    <scope>NUCLEOTIDE SEQUENCE</scope>
    <source>
        <strain evidence="2">Chi5</strain>
    </source>
</reference>
<evidence type="ECO:0000313" key="2">
    <source>
        <dbReference type="EMBL" id="MDO3694370.1"/>
    </source>
</evidence>
<keyword evidence="3" id="KW-1185">Reference proteome</keyword>
<evidence type="ECO:0000259" key="1">
    <source>
        <dbReference type="Pfam" id="PF22494"/>
    </source>
</evidence>
<protein>
    <recommendedName>
        <fullName evidence="1">Choice-of-anchor I domain-containing protein</fullName>
    </recommendedName>
</protein>
<dbReference type="Proteomes" id="UP001168642">
    <property type="component" value="Unassembled WGS sequence"/>
</dbReference>
<dbReference type="Pfam" id="PF22494">
    <property type="entry name" value="choice_anch_I"/>
    <property type="match status" value="1"/>
</dbReference>
<dbReference type="InterPro" id="IPR055188">
    <property type="entry name" value="Choice_anch_I"/>
</dbReference>
<name>A0ABT8VQW8_9FLAO</name>